<dbReference type="InterPro" id="IPR039519">
    <property type="entry name" value="YokE-like_PH"/>
</dbReference>
<evidence type="ECO:0000313" key="2">
    <source>
        <dbReference type="EMBL" id="KEZ85603.1"/>
    </source>
</evidence>
<evidence type="ECO:0000259" key="1">
    <source>
        <dbReference type="Pfam" id="PF14470"/>
    </source>
</evidence>
<keyword evidence="3" id="KW-1185">Reference proteome</keyword>
<gene>
    <name evidence="2" type="ORF">IO99_14040</name>
</gene>
<dbReference type="Proteomes" id="UP000028542">
    <property type="component" value="Unassembled WGS sequence"/>
</dbReference>
<reference evidence="2 3" key="1">
    <citation type="submission" date="2014-07" db="EMBL/GenBank/DDBJ databases">
        <title>Draft genome of Clostridium sulfidigenes 113A isolated from sediments associated with methane hydrate from Krishna Godavari basin.</title>
        <authorList>
            <person name="Honkalas V.S."/>
            <person name="Dabir A.P."/>
            <person name="Arora P."/>
            <person name="Dhakephalkar P.K."/>
        </authorList>
    </citation>
    <scope>NUCLEOTIDE SEQUENCE [LARGE SCALE GENOMIC DNA]</scope>
    <source>
        <strain evidence="2 3">113A</strain>
    </source>
</reference>
<dbReference type="EMBL" id="JPMD01000033">
    <property type="protein sequence ID" value="KEZ85603.1"/>
    <property type="molecule type" value="Genomic_DNA"/>
</dbReference>
<feature type="domain" description="YokE-like PH" evidence="1">
    <location>
        <begin position="15"/>
        <end position="113"/>
    </location>
</feature>
<organism evidence="2 3">
    <name type="scientific">Clostridium sulfidigenes</name>
    <dbReference type="NCBI Taxonomy" id="318464"/>
    <lineage>
        <taxon>Bacteria</taxon>
        <taxon>Bacillati</taxon>
        <taxon>Bacillota</taxon>
        <taxon>Clostridia</taxon>
        <taxon>Eubacteriales</taxon>
        <taxon>Clostridiaceae</taxon>
        <taxon>Clostridium</taxon>
    </lineage>
</organism>
<sequence length="115" mass="13554">MTRQENLLKLIEERLSEDEVINYYVEGAFESTVNGRQNTMTGILVTTNEKIRFCGKRFFLVYDDIIEYKDIEYVENNEEKLGHKIFIAGKEKSYSMKFIISKDVHNFVDSINKNL</sequence>
<dbReference type="RefSeq" id="WP_035134276.1">
    <property type="nucleotide sequence ID" value="NZ_JPMD01000033.1"/>
</dbReference>
<evidence type="ECO:0000313" key="3">
    <source>
        <dbReference type="Proteomes" id="UP000028542"/>
    </source>
</evidence>
<protein>
    <recommendedName>
        <fullName evidence="1">YokE-like PH domain-containing protein</fullName>
    </recommendedName>
</protein>
<comment type="caution">
    <text evidence="2">The sequence shown here is derived from an EMBL/GenBank/DDBJ whole genome shotgun (WGS) entry which is preliminary data.</text>
</comment>
<dbReference type="Pfam" id="PF14470">
    <property type="entry name" value="bPH_3"/>
    <property type="match status" value="1"/>
</dbReference>
<dbReference type="AlphaFoldDB" id="A0A084J9G9"/>
<dbReference type="eggNOG" id="ENOG50313MN">
    <property type="taxonomic scope" value="Bacteria"/>
</dbReference>
<name>A0A084J9G9_9CLOT</name>
<accession>A0A084J9G9</accession>
<proteinExistence type="predicted"/>